<evidence type="ECO:0000256" key="1">
    <source>
        <dbReference type="ARBA" id="ARBA00022448"/>
    </source>
</evidence>
<evidence type="ECO:0000259" key="3">
    <source>
        <dbReference type="Pfam" id="PF12624"/>
    </source>
</evidence>
<feature type="compositionally biased region" description="Basic and acidic residues" evidence="2">
    <location>
        <begin position="476"/>
        <end position="488"/>
    </location>
</feature>
<proteinExistence type="predicted"/>
<keyword evidence="1" id="KW-0813">Transport</keyword>
<dbReference type="PANTHER" id="PTHR16166:SF141">
    <property type="entry name" value="INTERMEMBRANE LIPID TRANSFER PROTEIN VPS13D"/>
    <property type="match status" value="1"/>
</dbReference>
<evidence type="ECO:0000313" key="5">
    <source>
        <dbReference type="WBParaSite" id="PSAMB.scaffold824size40811.g8917.t1"/>
    </source>
</evidence>
<dbReference type="GO" id="GO:0006623">
    <property type="term" value="P:protein targeting to vacuole"/>
    <property type="evidence" value="ECO:0007669"/>
    <property type="project" value="TreeGrafter"/>
</dbReference>
<evidence type="ECO:0000313" key="4">
    <source>
        <dbReference type="Proteomes" id="UP000887566"/>
    </source>
</evidence>
<dbReference type="GO" id="GO:0007005">
    <property type="term" value="P:mitochondrion organization"/>
    <property type="evidence" value="ECO:0007669"/>
    <property type="project" value="TreeGrafter"/>
</dbReference>
<feature type="region of interest" description="Disordered" evidence="2">
    <location>
        <begin position="891"/>
        <end position="932"/>
    </location>
</feature>
<dbReference type="WBParaSite" id="PSAMB.scaffold824size40811.g8917.t1">
    <property type="protein sequence ID" value="PSAMB.scaffold824size40811.g8917.t1"/>
    <property type="gene ID" value="PSAMB.scaffold824size40811.g8917"/>
</dbReference>
<dbReference type="AlphaFoldDB" id="A0A914XHY1"/>
<dbReference type="InterPro" id="IPR026847">
    <property type="entry name" value="VPS13"/>
</dbReference>
<dbReference type="InterPro" id="IPR026854">
    <property type="entry name" value="VPS13_N"/>
</dbReference>
<protein>
    <submittedName>
        <fullName evidence="5">Vacuolar protein sorting 13D</fullName>
    </submittedName>
</protein>
<organism evidence="4 5">
    <name type="scientific">Plectus sambesii</name>
    <dbReference type="NCBI Taxonomy" id="2011161"/>
    <lineage>
        <taxon>Eukaryota</taxon>
        <taxon>Metazoa</taxon>
        <taxon>Ecdysozoa</taxon>
        <taxon>Nematoda</taxon>
        <taxon>Chromadorea</taxon>
        <taxon>Plectida</taxon>
        <taxon>Plectina</taxon>
        <taxon>Plectoidea</taxon>
        <taxon>Plectidae</taxon>
        <taxon>Plectus</taxon>
    </lineage>
</organism>
<feature type="region of interest" description="Disordered" evidence="2">
    <location>
        <begin position="453"/>
        <end position="499"/>
    </location>
</feature>
<name>A0A914XHY1_9BILA</name>
<feature type="compositionally biased region" description="Basic and acidic residues" evidence="2">
    <location>
        <begin position="908"/>
        <end position="917"/>
    </location>
</feature>
<sequence length="985" mass="111215">MLESLAAWVLNTYIGEYLENLNTDQLSVALLQGQVELENVPLKRTALRKFDIPLTVKAGVLGKLTLSVPLTHMRSAPWVVKISDLHVLLEPSENKYDVEFDERYEQGKKQQQLEALEAFHKKQLLETAGLPTTGELSATGDGHGGGWLTYGASLVSTIVENIQLILTNVHIRYEDPHTLGGERSFTSGARIKRVTVQTTNAFWKPGFVQPSYSANLYKVLELSGLSVYWNSGQQCSGDIATYRELMSLLVPDTAKDNCYILEPVSAQVRMEKNTSKFPLKSKPAIPRFRFDLEPDKVAIEMTKQQLAELRLLTREWGRYDRARRHRKWRPKEGVHGHARAWWNFAYERLLDETRRAREKRTIHYKTTRAKHLNAYCRAYRRRLEQFLDQAERRQKVPADSSDMRASSSTHSHKGDELDAVLMKQIENDAQYTYEELHLFRDTVFRRVLDERAARRKSSSQSAPSDDMFVSIGDDLETPRSSRSEHDFRQVQPERPPQSAGLYGWISSWFSGSTDAQAMSSSMDLDAEKFVSTSDLSSWSAFSDQPRPELPPYLRRLEKQLEEEIMDVLNESWDDSTMLRRDALLAQIRIRMKTFTIRFVDEEVTGGLHTQASLTKILALELSDAYAQFRLSPRHHSTAISLTVGDLSVQRLQVHKSQWSGSTDQEDSLMYGFNEGDMNTTVLFALGKSPSVKRNHAGPIGVHGREPPLLRMVYERRAPRLVARHTLDAEFSPITIMYHEDAPVGLSNLFETDIQLLEEFVSSATNKPIVSDLSTHVFATIRVPEVTVELRSKQLTFGGDQLPGALSSHGAAGKPFACAHFHKVALGVANTDDWITEIKIGVAGVELEDLLETTEAMLSARYLLKAGCFELPVAQLVQSQYLSSSCPDLSSAGDDVAPHSSSLPPRMRGTRESREEPISVHTPTFTPERTPKISRKTSLTTMDGFGEANQSQCFVTVSLIDSRHPQFDSRYSKVGRFVHRPCDLIL</sequence>
<reference evidence="5" key="1">
    <citation type="submission" date="2022-11" db="UniProtKB">
        <authorList>
            <consortium name="WormBaseParasite"/>
        </authorList>
    </citation>
    <scope>IDENTIFICATION</scope>
</reference>
<dbReference type="GO" id="GO:0045053">
    <property type="term" value="P:protein retention in Golgi apparatus"/>
    <property type="evidence" value="ECO:0007669"/>
    <property type="project" value="TreeGrafter"/>
</dbReference>
<feature type="region of interest" description="Disordered" evidence="2">
    <location>
        <begin position="391"/>
        <end position="415"/>
    </location>
</feature>
<dbReference type="PANTHER" id="PTHR16166">
    <property type="entry name" value="VACUOLAR PROTEIN SORTING-ASSOCIATED PROTEIN VPS13"/>
    <property type="match status" value="1"/>
</dbReference>
<keyword evidence="4" id="KW-1185">Reference proteome</keyword>
<dbReference type="Proteomes" id="UP000887566">
    <property type="component" value="Unplaced"/>
</dbReference>
<accession>A0A914XHY1</accession>
<dbReference type="Pfam" id="PF12624">
    <property type="entry name" value="VPS13_N"/>
    <property type="match status" value="1"/>
</dbReference>
<feature type="domain" description="Chorein N-terminal" evidence="3">
    <location>
        <begin position="1"/>
        <end position="528"/>
    </location>
</feature>
<evidence type="ECO:0000256" key="2">
    <source>
        <dbReference type="SAM" id="MobiDB-lite"/>
    </source>
</evidence>